<keyword evidence="4 11" id="KW-0812">Transmembrane</keyword>
<evidence type="ECO:0000256" key="4">
    <source>
        <dbReference type="ARBA" id="ARBA00022692"/>
    </source>
</evidence>
<feature type="region of interest" description="Disordered" evidence="10">
    <location>
        <begin position="39"/>
        <end position="66"/>
    </location>
</feature>
<evidence type="ECO:0000256" key="11">
    <source>
        <dbReference type="SAM" id="Phobius"/>
    </source>
</evidence>
<comment type="caution">
    <text evidence="12">The sequence shown here is derived from an EMBL/GenBank/DDBJ whole genome shotgun (WGS) entry which is preliminary data.</text>
</comment>
<feature type="transmembrane region" description="Helical" evidence="11">
    <location>
        <begin position="544"/>
        <end position="562"/>
    </location>
</feature>
<accession>A0A811RQB8</accession>
<dbReference type="EMBL" id="CAJGYO010000016">
    <property type="protein sequence ID" value="CAD6272789.1"/>
    <property type="molecule type" value="Genomic_DNA"/>
</dbReference>
<keyword evidence="3" id="KW-0813">Transport</keyword>
<name>A0A811RQB8_9POAL</name>
<feature type="transmembrane region" description="Helical" evidence="11">
    <location>
        <begin position="99"/>
        <end position="118"/>
    </location>
</feature>
<protein>
    <recommendedName>
        <fullName evidence="2">H(+)-exporting diphosphatase</fullName>
        <ecNumber evidence="2">7.1.3.1</ecNumber>
    </recommendedName>
</protein>
<evidence type="ECO:0000256" key="2">
    <source>
        <dbReference type="ARBA" id="ARBA00013242"/>
    </source>
</evidence>
<comment type="subcellular location">
    <subcellularLocation>
        <location evidence="1">Endomembrane system</location>
        <topology evidence="1">Multi-pass membrane protein</topology>
    </subcellularLocation>
</comment>
<keyword evidence="6" id="KW-1278">Translocase</keyword>
<feature type="transmembrane region" description="Helical" evidence="11">
    <location>
        <begin position="199"/>
        <end position="220"/>
    </location>
</feature>
<feature type="compositionally biased region" description="Gly residues" evidence="10">
    <location>
        <begin position="42"/>
        <end position="51"/>
    </location>
</feature>
<evidence type="ECO:0000313" key="12">
    <source>
        <dbReference type="EMBL" id="CAD6272789.1"/>
    </source>
</evidence>
<dbReference type="GO" id="GO:0004427">
    <property type="term" value="F:inorganic diphosphate phosphatase activity"/>
    <property type="evidence" value="ECO:0007669"/>
    <property type="project" value="InterPro"/>
</dbReference>
<keyword evidence="7 11" id="KW-1133">Transmembrane helix</keyword>
<feature type="transmembrane region" description="Helical" evidence="11">
    <location>
        <begin position="7"/>
        <end position="30"/>
    </location>
</feature>
<evidence type="ECO:0000256" key="10">
    <source>
        <dbReference type="SAM" id="MobiDB-lite"/>
    </source>
</evidence>
<reference evidence="12" key="1">
    <citation type="submission" date="2020-10" db="EMBL/GenBank/DDBJ databases">
        <authorList>
            <person name="Han B."/>
            <person name="Lu T."/>
            <person name="Zhao Q."/>
            <person name="Huang X."/>
            <person name="Zhao Y."/>
        </authorList>
    </citation>
    <scope>NUCLEOTIDE SEQUENCE</scope>
</reference>
<keyword evidence="9 11" id="KW-0472">Membrane</keyword>
<feature type="transmembrane region" description="Helical" evidence="11">
    <location>
        <begin position="139"/>
        <end position="163"/>
    </location>
</feature>
<sequence>MAILGTAAVEVLIPVAALIGIAFAMLQWYVVAKVPVPSHAGEGSGGGGEGSKQGRDVRGEEEEGEEDGMDYLLVEALCAEIQRAISIGATSFLLTEYKYLAAFTAAFAAVIFVFLGSAERFSARPSPCAYDPSRECRPALANAAFSAVAFLLGAATSVLSGYLGMRVATFANARTVLEARHGVGRAFAAAFRSGTAMGFLLASSALLVLYAAVNLFGLYYGDDWGGLYESITRVPSPCSAASAAASTPRPLTSAPTSSARSSATSPRTTLATPRMMVAHNVIADNVGDNVGDIAGMGLDLFGSYAESSCAALFVASICSFGAEHDLTAMMYPLLISAVGLLVCAITTVVATDVTEVKESDEVGPALKRQILISPPHLFICVSAGLWAGLVIGYVTEYFTSNAYGPVQAVARSCRTGAATNVIFGLAVGYKSVIVPILAIAAAIYASFRLAATYGIALEALGMLSTIAKGLSIDAYGPISDNAGGIAEMAGMPRRVREPTDALDAAGNTTAAIGKGFAIGSAALVSLALFGAYVSRAGIMAVDVLSPRVFVGLLVGAMLPYWFSAMMMRSVGSAALRMVEEVRRQFDTIPGLAVPDYATCVRISTDASLKKMMAPGALVMLSPLVAGTLFGVETLAGLLAGALVSGVQVAISASNSGGAWDNAKKYIEAGMSEEARSLGPQGSKAHKAAVIGDTIGDPLKDTSGPSLNILIKLMAVESLVFAPFFAAHGGIIFDHL</sequence>
<dbReference type="GO" id="GO:0016020">
    <property type="term" value="C:membrane"/>
    <property type="evidence" value="ECO:0007669"/>
    <property type="project" value="InterPro"/>
</dbReference>
<feature type="transmembrane region" description="Helical" evidence="11">
    <location>
        <begin position="371"/>
        <end position="394"/>
    </location>
</feature>
<organism evidence="12 13">
    <name type="scientific">Miscanthus lutarioriparius</name>
    <dbReference type="NCBI Taxonomy" id="422564"/>
    <lineage>
        <taxon>Eukaryota</taxon>
        <taxon>Viridiplantae</taxon>
        <taxon>Streptophyta</taxon>
        <taxon>Embryophyta</taxon>
        <taxon>Tracheophyta</taxon>
        <taxon>Spermatophyta</taxon>
        <taxon>Magnoliopsida</taxon>
        <taxon>Liliopsida</taxon>
        <taxon>Poales</taxon>
        <taxon>Poaceae</taxon>
        <taxon>PACMAD clade</taxon>
        <taxon>Panicoideae</taxon>
        <taxon>Andropogonodae</taxon>
        <taxon>Andropogoneae</taxon>
        <taxon>Saccharinae</taxon>
        <taxon>Miscanthus</taxon>
    </lineage>
</organism>
<dbReference type="GO" id="GO:0009678">
    <property type="term" value="F:diphosphate hydrolysis-driven proton transmembrane transporter activity"/>
    <property type="evidence" value="ECO:0007669"/>
    <property type="project" value="UniProtKB-EC"/>
</dbReference>
<dbReference type="EC" id="7.1.3.1" evidence="2"/>
<feature type="transmembrane region" description="Helical" evidence="11">
    <location>
        <begin position="328"/>
        <end position="350"/>
    </location>
</feature>
<feature type="transmembrane region" description="Helical" evidence="11">
    <location>
        <begin position="617"/>
        <end position="643"/>
    </location>
</feature>
<gene>
    <name evidence="12" type="ORF">NCGR_LOCUS56059</name>
</gene>
<evidence type="ECO:0000256" key="1">
    <source>
        <dbReference type="ARBA" id="ARBA00004127"/>
    </source>
</evidence>
<dbReference type="Pfam" id="PF03030">
    <property type="entry name" value="H_PPase"/>
    <property type="match status" value="2"/>
</dbReference>
<evidence type="ECO:0000256" key="5">
    <source>
        <dbReference type="ARBA" id="ARBA00022842"/>
    </source>
</evidence>
<proteinExistence type="predicted"/>
<evidence type="ECO:0000256" key="8">
    <source>
        <dbReference type="ARBA" id="ARBA00023065"/>
    </source>
</evidence>
<dbReference type="Proteomes" id="UP000604825">
    <property type="component" value="Unassembled WGS sequence"/>
</dbReference>
<dbReference type="GO" id="GO:0012505">
    <property type="term" value="C:endomembrane system"/>
    <property type="evidence" value="ECO:0007669"/>
    <property type="project" value="UniProtKB-SubCell"/>
</dbReference>
<keyword evidence="5" id="KW-0460">Magnesium</keyword>
<feature type="region of interest" description="Disordered" evidence="10">
    <location>
        <begin position="243"/>
        <end position="268"/>
    </location>
</feature>
<evidence type="ECO:0000256" key="9">
    <source>
        <dbReference type="ARBA" id="ARBA00023136"/>
    </source>
</evidence>
<dbReference type="AlphaFoldDB" id="A0A811RQB8"/>
<dbReference type="InterPro" id="IPR004131">
    <property type="entry name" value="PPase-energised_H-pump"/>
</dbReference>
<keyword evidence="13" id="KW-1185">Reference proteome</keyword>
<evidence type="ECO:0000256" key="7">
    <source>
        <dbReference type="ARBA" id="ARBA00022989"/>
    </source>
</evidence>
<feature type="transmembrane region" description="Helical" evidence="11">
    <location>
        <begin position="516"/>
        <end position="538"/>
    </location>
</feature>
<keyword evidence="8" id="KW-0406">Ion transport</keyword>
<dbReference type="PANTHER" id="PTHR31998">
    <property type="entry name" value="K(+)-INSENSITIVE PYROPHOSPHATE-ENERGIZED PROTON PUMP"/>
    <property type="match status" value="1"/>
</dbReference>
<evidence type="ECO:0000256" key="3">
    <source>
        <dbReference type="ARBA" id="ARBA00022448"/>
    </source>
</evidence>
<dbReference type="OrthoDB" id="5210at2759"/>
<dbReference type="PIRSF" id="PIRSF001265">
    <property type="entry name" value="H+-PPase"/>
    <property type="match status" value="1"/>
</dbReference>
<feature type="transmembrane region" description="Helical" evidence="11">
    <location>
        <begin position="708"/>
        <end position="732"/>
    </location>
</feature>
<evidence type="ECO:0000256" key="6">
    <source>
        <dbReference type="ARBA" id="ARBA00022967"/>
    </source>
</evidence>
<evidence type="ECO:0000313" key="13">
    <source>
        <dbReference type="Proteomes" id="UP000604825"/>
    </source>
</evidence>
<feature type="transmembrane region" description="Helical" evidence="11">
    <location>
        <begin position="432"/>
        <end position="456"/>
    </location>
</feature>